<dbReference type="Pfam" id="PF00528">
    <property type="entry name" value="BPD_transp_1"/>
    <property type="match status" value="1"/>
</dbReference>
<organism evidence="10 11">
    <name type="scientific">Pseudobutyrivibrio ruminis</name>
    <dbReference type="NCBI Taxonomy" id="46206"/>
    <lineage>
        <taxon>Bacteria</taxon>
        <taxon>Bacillati</taxon>
        <taxon>Bacillota</taxon>
        <taxon>Clostridia</taxon>
        <taxon>Lachnospirales</taxon>
        <taxon>Lachnospiraceae</taxon>
        <taxon>Pseudobutyrivibrio</taxon>
    </lineage>
</organism>
<dbReference type="Proteomes" id="UP000766246">
    <property type="component" value="Unassembled WGS sequence"/>
</dbReference>
<evidence type="ECO:0000256" key="1">
    <source>
        <dbReference type="ARBA" id="ARBA00004651"/>
    </source>
</evidence>
<comment type="similarity">
    <text evidence="7">Belongs to the binding-protein-dependent transport system permease family. OppBC subfamily.</text>
</comment>
<evidence type="ECO:0000256" key="2">
    <source>
        <dbReference type="ARBA" id="ARBA00022448"/>
    </source>
</evidence>
<dbReference type="Gene3D" id="1.10.3720.10">
    <property type="entry name" value="MetI-like"/>
    <property type="match status" value="1"/>
</dbReference>
<dbReference type="NCBIfam" id="NF045474">
    <property type="entry name" value="Opp2C"/>
    <property type="match status" value="1"/>
</dbReference>
<evidence type="ECO:0000256" key="5">
    <source>
        <dbReference type="ARBA" id="ARBA00022989"/>
    </source>
</evidence>
<keyword evidence="5 8" id="KW-1133">Transmembrane helix</keyword>
<name>A0A927UD44_9FIRM</name>
<dbReference type="EMBL" id="SVER01000047">
    <property type="protein sequence ID" value="MBE5920728.1"/>
    <property type="molecule type" value="Genomic_DNA"/>
</dbReference>
<evidence type="ECO:0000256" key="6">
    <source>
        <dbReference type="ARBA" id="ARBA00023136"/>
    </source>
</evidence>
<evidence type="ECO:0000256" key="4">
    <source>
        <dbReference type="ARBA" id="ARBA00022692"/>
    </source>
</evidence>
<dbReference type="AlphaFoldDB" id="A0A927UD44"/>
<reference evidence="10" key="1">
    <citation type="submission" date="2019-04" db="EMBL/GenBank/DDBJ databases">
        <title>Evolution of Biomass-Degrading Anaerobic Consortia Revealed by Metagenomics.</title>
        <authorList>
            <person name="Peng X."/>
        </authorList>
    </citation>
    <scope>NUCLEOTIDE SEQUENCE</scope>
    <source>
        <strain evidence="10">SIG311</strain>
    </source>
</reference>
<sequence length="285" mass="31008">MSTPTIRKQKIKRTTVKTRLIIFGTLAVLLLIGSIFSSHLTPYDPYLQDLSNAKAAPSMEHLLGTDRYGRDMLSRVIIGSRTSIYSTLLLVAIITAFGTAIGVICGWFGKWIDVILMRISDMFLAFPGLVFALAVAGVLGGGLQNAIIALAAISWPKYARIARSQTLAQKETVYLRAAKLSGSSTNKIIFKHILPNIMGPILVTSMLDIGTMMMELAGLSFLGLGAKPPTAEWGSMMSDTRSLITIVPWVTLAPGIAIFISVMIFNLLGDTIRDYADPKNREVRS</sequence>
<dbReference type="InterPro" id="IPR035906">
    <property type="entry name" value="MetI-like_sf"/>
</dbReference>
<comment type="subcellular location">
    <subcellularLocation>
        <location evidence="1 8">Cell membrane</location>
        <topology evidence="1 8">Multi-pass membrane protein</topology>
    </subcellularLocation>
</comment>
<evidence type="ECO:0000256" key="7">
    <source>
        <dbReference type="ARBA" id="ARBA00024202"/>
    </source>
</evidence>
<keyword evidence="2 8" id="KW-0813">Transport</keyword>
<evidence type="ECO:0000313" key="10">
    <source>
        <dbReference type="EMBL" id="MBE5920728.1"/>
    </source>
</evidence>
<evidence type="ECO:0000256" key="8">
    <source>
        <dbReference type="RuleBase" id="RU363032"/>
    </source>
</evidence>
<keyword evidence="4 8" id="KW-0812">Transmembrane</keyword>
<gene>
    <name evidence="10" type="ORF">E7272_12930</name>
</gene>
<protein>
    <submittedName>
        <fullName evidence="10">ABC transporter permease</fullName>
    </submittedName>
</protein>
<dbReference type="GO" id="GO:0005886">
    <property type="term" value="C:plasma membrane"/>
    <property type="evidence" value="ECO:0007669"/>
    <property type="project" value="UniProtKB-SubCell"/>
</dbReference>
<feature type="transmembrane region" description="Helical" evidence="8">
    <location>
        <begin position="84"/>
        <end position="108"/>
    </location>
</feature>
<accession>A0A927UD44</accession>
<feature type="transmembrane region" description="Helical" evidence="8">
    <location>
        <begin position="129"/>
        <end position="155"/>
    </location>
</feature>
<evidence type="ECO:0000259" key="9">
    <source>
        <dbReference type="PROSITE" id="PS50928"/>
    </source>
</evidence>
<evidence type="ECO:0000256" key="3">
    <source>
        <dbReference type="ARBA" id="ARBA00022475"/>
    </source>
</evidence>
<dbReference type="GO" id="GO:0055085">
    <property type="term" value="P:transmembrane transport"/>
    <property type="evidence" value="ECO:0007669"/>
    <property type="project" value="InterPro"/>
</dbReference>
<dbReference type="CDD" id="cd06261">
    <property type="entry name" value="TM_PBP2"/>
    <property type="match status" value="1"/>
</dbReference>
<feature type="domain" description="ABC transmembrane type-1" evidence="9">
    <location>
        <begin position="84"/>
        <end position="269"/>
    </location>
</feature>
<proteinExistence type="inferred from homology"/>
<dbReference type="InterPro" id="IPR000515">
    <property type="entry name" value="MetI-like"/>
</dbReference>
<feature type="transmembrane region" description="Helical" evidence="8">
    <location>
        <begin position="243"/>
        <end position="268"/>
    </location>
</feature>
<comment type="caution">
    <text evidence="10">The sequence shown here is derived from an EMBL/GenBank/DDBJ whole genome shotgun (WGS) entry which is preliminary data.</text>
</comment>
<dbReference type="InterPro" id="IPR050366">
    <property type="entry name" value="BP-dependent_transpt_permease"/>
</dbReference>
<keyword evidence="6 8" id="KW-0472">Membrane</keyword>
<keyword evidence="3" id="KW-1003">Cell membrane</keyword>
<dbReference type="PROSITE" id="PS50928">
    <property type="entry name" value="ABC_TM1"/>
    <property type="match status" value="1"/>
</dbReference>
<evidence type="ECO:0000313" key="11">
    <source>
        <dbReference type="Proteomes" id="UP000766246"/>
    </source>
</evidence>
<dbReference type="SUPFAM" id="SSF161098">
    <property type="entry name" value="MetI-like"/>
    <property type="match status" value="1"/>
</dbReference>
<dbReference type="InterPro" id="IPR053385">
    <property type="entry name" value="ABC_transport_permease"/>
</dbReference>
<dbReference type="PANTHER" id="PTHR43386:SF1">
    <property type="entry name" value="D,D-DIPEPTIDE TRANSPORT SYSTEM PERMEASE PROTEIN DDPC-RELATED"/>
    <property type="match status" value="1"/>
</dbReference>
<dbReference type="PANTHER" id="PTHR43386">
    <property type="entry name" value="OLIGOPEPTIDE TRANSPORT SYSTEM PERMEASE PROTEIN APPC"/>
    <property type="match status" value="1"/>
</dbReference>
<feature type="transmembrane region" description="Helical" evidence="8">
    <location>
        <begin position="20"/>
        <end position="40"/>
    </location>
</feature>